<protein>
    <submittedName>
        <fullName evidence="3">Uncharacterized protein</fullName>
    </submittedName>
</protein>
<feature type="transmembrane region" description="Helical" evidence="2">
    <location>
        <begin position="81"/>
        <end position="98"/>
    </location>
</feature>
<keyword evidence="4" id="KW-1185">Reference proteome</keyword>
<feature type="region of interest" description="Disordered" evidence="1">
    <location>
        <begin position="1"/>
        <end position="28"/>
    </location>
</feature>
<proteinExistence type="predicted"/>
<accession>A0A2V1DS80</accession>
<feature type="transmembrane region" description="Helical" evidence="2">
    <location>
        <begin position="119"/>
        <end position="145"/>
    </location>
</feature>
<keyword evidence="2" id="KW-0812">Transmembrane</keyword>
<feature type="compositionally biased region" description="Low complexity" evidence="1">
    <location>
        <begin position="314"/>
        <end position="328"/>
    </location>
</feature>
<evidence type="ECO:0000313" key="4">
    <source>
        <dbReference type="Proteomes" id="UP000244855"/>
    </source>
</evidence>
<dbReference type="OrthoDB" id="3944567at2759"/>
<dbReference type="STRING" id="97972.A0A2V1DS80"/>
<dbReference type="EMBL" id="KZ805365">
    <property type="protein sequence ID" value="PVI00961.1"/>
    <property type="molecule type" value="Genomic_DNA"/>
</dbReference>
<feature type="compositionally biased region" description="Polar residues" evidence="1">
    <location>
        <begin position="297"/>
        <end position="309"/>
    </location>
</feature>
<dbReference type="AlphaFoldDB" id="A0A2V1DS80"/>
<feature type="transmembrane region" description="Helical" evidence="2">
    <location>
        <begin position="36"/>
        <end position="61"/>
    </location>
</feature>
<evidence type="ECO:0000313" key="3">
    <source>
        <dbReference type="EMBL" id="PVI00961.1"/>
    </source>
</evidence>
<dbReference type="Proteomes" id="UP000244855">
    <property type="component" value="Unassembled WGS sequence"/>
</dbReference>
<feature type="region of interest" description="Disordered" evidence="1">
    <location>
        <begin position="209"/>
        <end position="274"/>
    </location>
</feature>
<feature type="compositionally biased region" description="Low complexity" evidence="1">
    <location>
        <begin position="216"/>
        <end position="227"/>
    </location>
</feature>
<evidence type="ECO:0000256" key="1">
    <source>
        <dbReference type="SAM" id="MobiDB-lite"/>
    </source>
</evidence>
<feature type="compositionally biased region" description="Low complexity" evidence="1">
    <location>
        <begin position="236"/>
        <end position="250"/>
    </location>
</feature>
<keyword evidence="2" id="KW-1133">Transmembrane helix</keyword>
<feature type="region of interest" description="Disordered" evidence="1">
    <location>
        <begin position="297"/>
        <end position="328"/>
    </location>
</feature>
<evidence type="ECO:0000256" key="2">
    <source>
        <dbReference type="SAM" id="Phobius"/>
    </source>
</evidence>
<organism evidence="3 4">
    <name type="scientific">Periconia macrospinosa</name>
    <dbReference type="NCBI Taxonomy" id="97972"/>
    <lineage>
        <taxon>Eukaryota</taxon>
        <taxon>Fungi</taxon>
        <taxon>Dikarya</taxon>
        <taxon>Ascomycota</taxon>
        <taxon>Pezizomycotina</taxon>
        <taxon>Dothideomycetes</taxon>
        <taxon>Pleosporomycetidae</taxon>
        <taxon>Pleosporales</taxon>
        <taxon>Massarineae</taxon>
        <taxon>Periconiaceae</taxon>
        <taxon>Periconia</taxon>
    </lineage>
</organism>
<reference evidence="3 4" key="1">
    <citation type="journal article" date="2018" name="Sci. Rep.">
        <title>Comparative genomics provides insights into the lifestyle and reveals functional heterogeneity of dark septate endophytic fungi.</title>
        <authorList>
            <person name="Knapp D.G."/>
            <person name="Nemeth J.B."/>
            <person name="Barry K."/>
            <person name="Hainaut M."/>
            <person name="Henrissat B."/>
            <person name="Johnson J."/>
            <person name="Kuo A."/>
            <person name="Lim J.H.P."/>
            <person name="Lipzen A."/>
            <person name="Nolan M."/>
            <person name="Ohm R.A."/>
            <person name="Tamas L."/>
            <person name="Grigoriev I.V."/>
            <person name="Spatafora J.W."/>
            <person name="Nagy L.G."/>
            <person name="Kovacs G.M."/>
        </authorList>
    </citation>
    <scope>NUCLEOTIDE SEQUENCE [LARGE SCALE GENOMIC DNA]</scope>
    <source>
        <strain evidence="3 4">DSE2036</strain>
    </source>
</reference>
<keyword evidence="2" id="KW-0472">Membrane</keyword>
<name>A0A2V1DS80_9PLEO</name>
<feature type="transmembrane region" description="Helical" evidence="2">
    <location>
        <begin position="165"/>
        <end position="187"/>
    </location>
</feature>
<sequence>MAGVDGSGSEAALVPTGAEDSDTTTKPSSKLSRRKWTLLAITTLLNVLLWSSLISCGVTVYQIVSDIQDTSNLTSEVFTLTSSWATFSYVLLHTVFAFKQQAWKYQGRRPFIEKASYVATRFAATVCVLWLLTTGWNMIIIARQLVCLPQSPSLQSWQAGPTCHANQIGVTFSTVALLSSFTLFYILSTVRRPFEAHLFKHGYKPSSHYNLTPGASRRPSLSPSPSSNTEKHPRTTHTTLSTPSALSSTTDIETLDLNSTSPPLPPPSPIHTNHLSLRISTSNAQLPPLPLPIVSSTVPPARQSSSSLTDPIRPTISTPSTSSSSSLSLHFLPPSHISSLTTHHQHHHHRHSSAFIPLTLQAAHHAPSTWRALHPSSPLRPVHPNPQLPLSLSFRCSPTYLPFTPYKSHYSTRFSISLTRPHRLSGVAGAGPGLGSTAISSSYGGNGDVGKGMGMV</sequence>
<gene>
    <name evidence="3" type="ORF">DM02DRAFT_671640</name>
</gene>